<dbReference type="OrthoDB" id="1898560at2759"/>
<feature type="region of interest" description="Disordered" evidence="1">
    <location>
        <begin position="182"/>
        <end position="203"/>
    </location>
</feature>
<keyword evidence="4" id="KW-1185">Reference proteome</keyword>
<evidence type="ECO:0000259" key="2">
    <source>
        <dbReference type="Pfam" id="PF05002"/>
    </source>
</evidence>
<protein>
    <submittedName>
        <fullName evidence="3">Protein SGT1</fullName>
    </submittedName>
</protein>
<feature type="region of interest" description="Disordered" evidence="1">
    <location>
        <begin position="133"/>
        <end position="156"/>
    </location>
</feature>
<gene>
    <name evidence="3" type="ORF">J0S82_020240</name>
</gene>
<dbReference type="EMBL" id="JAGFMF010012092">
    <property type="protein sequence ID" value="KAG8507779.1"/>
    <property type="molecule type" value="Genomic_DNA"/>
</dbReference>
<comment type="caution">
    <text evidence="3">The sequence shown here is derived from an EMBL/GenBank/DDBJ whole genome shotgun (WGS) entry which is preliminary data.</text>
</comment>
<accession>A0A8J5ZQ15</accession>
<dbReference type="GO" id="GO:0051087">
    <property type="term" value="F:protein-folding chaperone binding"/>
    <property type="evidence" value="ECO:0007669"/>
    <property type="project" value="InterPro"/>
</dbReference>
<proteinExistence type="predicted"/>
<dbReference type="PANTHER" id="PTHR45862">
    <property type="entry name" value="PROTEIN SGT1 HOMOLOG"/>
    <property type="match status" value="1"/>
</dbReference>
<evidence type="ECO:0000313" key="3">
    <source>
        <dbReference type="EMBL" id="KAG8507779.1"/>
    </source>
</evidence>
<evidence type="ECO:0000313" key="4">
    <source>
        <dbReference type="Proteomes" id="UP000700334"/>
    </source>
</evidence>
<dbReference type="InterPro" id="IPR007699">
    <property type="entry name" value="SGS_dom"/>
</dbReference>
<feature type="region of interest" description="Disordered" evidence="1">
    <location>
        <begin position="1"/>
        <end position="45"/>
    </location>
</feature>
<evidence type="ECO:0000256" key="1">
    <source>
        <dbReference type="SAM" id="MobiDB-lite"/>
    </source>
</evidence>
<feature type="non-terminal residue" evidence="3">
    <location>
        <position position="1"/>
    </location>
</feature>
<dbReference type="SUPFAM" id="SSF49764">
    <property type="entry name" value="HSP20-like chaperones"/>
    <property type="match status" value="1"/>
</dbReference>
<dbReference type="Gene3D" id="2.60.40.790">
    <property type="match status" value="1"/>
</dbReference>
<dbReference type="Proteomes" id="UP000700334">
    <property type="component" value="Unassembled WGS sequence"/>
</dbReference>
<dbReference type="Pfam" id="PF05002">
    <property type="entry name" value="SGS"/>
    <property type="match status" value="1"/>
</dbReference>
<reference evidence="3" key="1">
    <citation type="journal article" date="2021" name="Evol. Appl.">
        <title>The genome of the Pyrenean desman and the effects of bottlenecks and inbreeding on the genomic landscape of an endangered species.</title>
        <authorList>
            <person name="Escoda L."/>
            <person name="Castresana J."/>
        </authorList>
    </citation>
    <scope>NUCLEOTIDE SEQUENCE</scope>
    <source>
        <strain evidence="3">IBE-C5619</strain>
    </source>
</reference>
<feature type="domain" description="SGS" evidence="2">
    <location>
        <begin position="150"/>
        <end position="188"/>
    </location>
</feature>
<dbReference type="InterPro" id="IPR044563">
    <property type="entry name" value="Sgt1-like"/>
</dbReference>
<organism evidence="3 4">
    <name type="scientific">Galemys pyrenaicus</name>
    <name type="common">Iberian desman</name>
    <name type="synonym">Pyrenean desman</name>
    <dbReference type="NCBI Taxonomy" id="202257"/>
    <lineage>
        <taxon>Eukaryota</taxon>
        <taxon>Metazoa</taxon>
        <taxon>Chordata</taxon>
        <taxon>Craniata</taxon>
        <taxon>Vertebrata</taxon>
        <taxon>Euteleostomi</taxon>
        <taxon>Mammalia</taxon>
        <taxon>Eutheria</taxon>
        <taxon>Laurasiatheria</taxon>
        <taxon>Eulipotyphla</taxon>
        <taxon>Talpidae</taxon>
        <taxon>Galemys</taxon>
    </lineage>
</organism>
<name>A0A8J5ZQ15_GALPY</name>
<dbReference type="InterPro" id="IPR008978">
    <property type="entry name" value="HSP20-like_chaperone"/>
</dbReference>
<dbReference type="AlphaFoldDB" id="A0A8J5ZQ15"/>
<sequence length="203" mass="22688">GWAPASARRNLARRSQPGLGFLAPPVRRVPQHSSTVGPRGLRNGLRGPCSLDALERGGQDTSVLREVVYLPSTVALPSSEFSALVKHPSEEDYDLKLRLHPMIPEQSTFKGLSTKTEIKKKKNLETVRWEKRDGHISSPAHVPKHNSSQQIRKDERLDRDADLNKLFQHICTEVKHAMNKSYMQSGGTKNPVPNATQTMLTKK</sequence>